<dbReference type="AlphaFoldDB" id="A0A9D1FBU2"/>
<dbReference type="InterPro" id="IPR010982">
    <property type="entry name" value="Lambda_DNA-bd_dom_sf"/>
</dbReference>
<accession>A0A9D1FBU2</accession>
<name>A0A9D1FBU2_9FIRM</name>
<dbReference type="SUPFAM" id="SSF47413">
    <property type="entry name" value="lambda repressor-like DNA-binding domains"/>
    <property type="match status" value="1"/>
</dbReference>
<dbReference type="EMBL" id="DVJK01000028">
    <property type="protein sequence ID" value="HIS66104.1"/>
    <property type="molecule type" value="Genomic_DNA"/>
</dbReference>
<evidence type="ECO:0000259" key="1">
    <source>
        <dbReference type="PROSITE" id="PS50943"/>
    </source>
</evidence>
<dbReference type="Gene3D" id="1.10.260.40">
    <property type="entry name" value="lambda repressor-like DNA-binding domains"/>
    <property type="match status" value="1"/>
</dbReference>
<dbReference type="Pfam" id="PF13443">
    <property type="entry name" value="HTH_26"/>
    <property type="match status" value="1"/>
</dbReference>
<organism evidence="2 3">
    <name type="scientific">Candidatus Scatomorpha merdipullorum</name>
    <dbReference type="NCBI Taxonomy" id="2840927"/>
    <lineage>
        <taxon>Bacteria</taxon>
        <taxon>Bacillati</taxon>
        <taxon>Bacillota</taxon>
        <taxon>Clostridia</taxon>
        <taxon>Eubacteriales</taxon>
        <taxon>Candidatus Scatomorpha</taxon>
    </lineage>
</organism>
<dbReference type="InterPro" id="IPR001387">
    <property type="entry name" value="Cro/C1-type_HTH"/>
</dbReference>
<dbReference type="GO" id="GO:0003677">
    <property type="term" value="F:DNA binding"/>
    <property type="evidence" value="ECO:0007669"/>
    <property type="project" value="InterPro"/>
</dbReference>
<dbReference type="Proteomes" id="UP000824001">
    <property type="component" value="Unassembled WGS sequence"/>
</dbReference>
<sequence>MITYDNLWRVMKEKGVSQYALIKRYGISPAQITRLKRNESVSTHTIDMFCRILRCQVGDIMQYVETEGEQ</sequence>
<protein>
    <submittedName>
        <fullName evidence="2">Helix-turn-helix transcriptional regulator</fullName>
    </submittedName>
</protein>
<proteinExistence type="predicted"/>
<evidence type="ECO:0000313" key="3">
    <source>
        <dbReference type="Proteomes" id="UP000824001"/>
    </source>
</evidence>
<feature type="domain" description="HTH cro/C1-type" evidence="1">
    <location>
        <begin position="7"/>
        <end position="60"/>
    </location>
</feature>
<evidence type="ECO:0000313" key="2">
    <source>
        <dbReference type="EMBL" id="HIS66104.1"/>
    </source>
</evidence>
<gene>
    <name evidence="2" type="ORF">IAC18_00940</name>
</gene>
<comment type="caution">
    <text evidence="2">The sequence shown here is derived from an EMBL/GenBank/DDBJ whole genome shotgun (WGS) entry which is preliminary data.</text>
</comment>
<reference evidence="2" key="2">
    <citation type="journal article" date="2021" name="PeerJ">
        <title>Extensive microbial diversity within the chicken gut microbiome revealed by metagenomics and culture.</title>
        <authorList>
            <person name="Gilroy R."/>
            <person name="Ravi A."/>
            <person name="Getino M."/>
            <person name="Pursley I."/>
            <person name="Horton D.L."/>
            <person name="Alikhan N.F."/>
            <person name="Baker D."/>
            <person name="Gharbi K."/>
            <person name="Hall N."/>
            <person name="Watson M."/>
            <person name="Adriaenssens E.M."/>
            <person name="Foster-Nyarko E."/>
            <person name="Jarju S."/>
            <person name="Secka A."/>
            <person name="Antonio M."/>
            <person name="Oren A."/>
            <person name="Chaudhuri R.R."/>
            <person name="La Ragione R."/>
            <person name="Hildebrand F."/>
            <person name="Pallen M.J."/>
        </authorList>
    </citation>
    <scope>NUCLEOTIDE SEQUENCE</scope>
    <source>
        <strain evidence="2">ChiHjej10B9-9673</strain>
    </source>
</reference>
<dbReference type="PROSITE" id="PS50943">
    <property type="entry name" value="HTH_CROC1"/>
    <property type="match status" value="1"/>
</dbReference>
<reference evidence="2" key="1">
    <citation type="submission" date="2020-10" db="EMBL/GenBank/DDBJ databases">
        <authorList>
            <person name="Gilroy R."/>
        </authorList>
    </citation>
    <scope>NUCLEOTIDE SEQUENCE</scope>
    <source>
        <strain evidence="2">ChiHjej10B9-9673</strain>
    </source>
</reference>